<comment type="caution">
    <text evidence="1">The sequence shown here is derived from an EMBL/GenBank/DDBJ whole genome shotgun (WGS) entry which is preliminary data.</text>
</comment>
<evidence type="ECO:0000313" key="1">
    <source>
        <dbReference type="EMBL" id="PJE62781.1"/>
    </source>
</evidence>
<dbReference type="EMBL" id="PFED01000128">
    <property type="protein sequence ID" value="PJE62781.1"/>
    <property type="molecule type" value="Genomic_DNA"/>
</dbReference>
<evidence type="ECO:0000313" key="2">
    <source>
        <dbReference type="Proteomes" id="UP000229554"/>
    </source>
</evidence>
<name>A0A2M8KS93_9BACT</name>
<accession>A0A2M8KS93</accession>
<protein>
    <submittedName>
        <fullName evidence="1">Uncharacterized protein</fullName>
    </submittedName>
</protein>
<sequence length="132" mass="14039">MTVQATSPKNVTRFVNLTPHTVVFQLQDGTRLEFKSEGSARVDNIQGVPTTFSFNGAEMTVNSPVKYGPVQGLPEPQDDVVYIVSLIALTQPGVAGRADVVAPATGPKDGAIRFADDARKGLIDAVTRWVAA</sequence>
<reference evidence="2" key="1">
    <citation type="submission" date="2017-09" db="EMBL/GenBank/DDBJ databases">
        <title>Depth-based differentiation of microbial function through sediment-hosted aquifers and enrichment of novel symbionts in the deep terrestrial subsurface.</title>
        <authorList>
            <person name="Probst A.J."/>
            <person name="Ladd B."/>
            <person name="Jarett J.K."/>
            <person name="Geller-Mcgrath D.E."/>
            <person name="Sieber C.M.K."/>
            <person name="Emerson J.B."/>
            <person name="Anantharaman K."/>
            <person name="Thomas B.C."/>
            <person name="Malmstrom R."/>
            <person name="Stieglmeier M."/>
            <person name="Klingl A."/>
            <person name="Woyke T."/>
            <person name="Ryan C.M."/>
            <person name="Banfield J.F."/>
        </authorList>
    </citation>
    <scope>NUCLEOTIDE SEQUENCE [LARGE SCALE GENOMIC DNA]</scope>
</reference>
<dbReference type="AlphaFoldDB" id="A0A2M8KS93"/>
<gene>
    <name evidence="1" type="ORF">COU88_03100</name>
</gene>
<organism evidence="1 2">
    <name type="scientific">Candidatus Roizmanbacteria bacterium CG10_big_fil_rev_8_21_14_0_10_39_6</name>
    <dbReference type="NCBI Taxonomy" id="1974853"/>
    <lineage>
        <taxon>Bacteria</taxon>
        <taxon>Candidatus Roizmaniibacteriota</taxon>
    </lineage>
</organism>
<dbReference type="Proteomes" id="UP000229554">
    <property type="component" value="Unassembled WGS sequence"/>
</dbReference>
<proteinExistence type="predicted"/>